<accession>A0A916S6U2</accession>
<sequence>MTNYEKQLIDIIKQDKQIMSILEVVEKLNLNDAFVCAGLIRNKVWDTLHRITTPIQDIDVIYFDSTDTSREIEKELENKLIKLLPNQPWSVKNQARMHVKSGFKPFSSSYEAVAHFPETPTAVALRLCNNSMDIMAPYGLQDLFECKVRPTPFYEKSSQFYTIYLERIKMKKWNDIWEGLTIEI</sequence>
<dbReference type="EMBL" id="BMEY01000020">
    <property type="protein sequence ID" value="GGA87086.1"/>
    <property type="molecule type" value="Genomic_DNA"/>
</dbReference>
<organism evidence="1 2">
    <name type="scientific">Ornithinibacillus halotolerans</name>
    <dbReference type="NCBI Taxonomy" id="1274357"/>
    <lineage>
        <taxon>Bacteria</taxon>
        <taxon>Bacillati</taxon>
        <taxon>Bacillota</taxon>
        <taxon>Bacilli</taxon>
        <taxon>Bacillales</taxon>
        <taxon>Bacillaceae</taxon>
        <taxon>Ornithinibacillus</taxon>
    </lineage>
</organism>
<proteinExistence type="predicted"/>
<gene>
    <name evidence="1" type="ORF">GCM10008025_32410</name>
</gene>
<dbReference type="PANTHER" id="PTHR39166:SF1">
    <property type="entry name" value="BLL1166 PROTEIN"/>
    <property type="match status" value="1"/>
</dbReference>
<dbReference type="PANTHER" id="PTHR39166">
    <property type="entry name" value="BLL1166 PROTEIN"/>
    <property type="match status" value="1"/>
</dbReference>
<keyword evidence="2" id="KW-1185">Reference proteome</keyword>
<dbReference type="Pfam" id="PF06042">
    <property type="entry name" value="NTP_transf_6"/>
    <property type="match status" value="1"/>
</dbReference>
<dbReference type="Proteomes" id="UP000613512">
    <property type="component" value="Unassembled WGS sequence"/>
</dbReference>
<dbReference type="RefSeq" id="WP_188385725.1">
    <property type="nucleotide sequence ID" value="NZ_BMEY01000020.1"/>
</dbReference>
<protein>
    <recommendedName>
        <fullName evidence="3">Nucleotidyltransferase family protein</fullName>
    </recommendedName>
</protein>
<reference evidence="1" key="1">
    <citation type="journal article" date="2014" name="Int. J. Syst. Evol. Microbiol.">
        <title>Complete genome sequence of Corynebacterium casei LMG S-19264T (=DSM 44701T), isolated from a smear-ripened cheese.</title>
        <authorList>
            <consortium name="US DOE Joint Genome Institute (JGI-PGF)"/>
            <person name="Walter F."/>
            <person name="Albersmeier A."/>
            <person name="Kalinowski J."/>
            <person name="Ruckert C."/>
        </authorList>
    </citation>
    <scope>NUCLEOTIDE SEQUENCE</scope>
    <source>
        <strain evidence="1">CGMCC 1.12408</strain>
    </source>
</reference>
<dbReference type="InterPro" id="IPR009267">
    <property type="entry name" value="NTP_transf_6"/>
</dbReference>
<evidence type="ECO:0000313" key="1">
    <source>
        <dbReference type="EMBL" id="GGA87086.1"/>
    </source>
</evidence>
<comment type="caution">
    <text evidence="1">The sequence shown here is derived from an EMBL/GenBank/DDBJ whole genome shotgun (WGS) entry which is preliminary data.</text>
</comment>
<name>A0A916S6U2_9BACI</name>
<evidence type="ECO:0008006" key="3">
    <source>
        <dbReference type="Google" id="ProtNLM"/>
    </source>
</evidence>
<evidence type="ECO:0000313" key="2">
    <source>
        <dbReference type="Proteomes" id="UP000613512"/>
    </source>
</evidence>
<reference evidence="1" key="2">
    <citation type="submission" date="2020-09" db="EMBL/GenBank/DDBJ databases">
        <authorList>
            <person name="Sun Q."/>
            <person name="Zhou Y."/>
        </authorList>
    </citation>
    <scope>NUCLEOTIDE SEQUENCE</scope>
    <source>
        <strain evidence="1">CGMCC 1.12408</strain>
    </source>
</reference>
<dbReference type="AlphaFoldDB" id="A0A916S6U2"/>